<keyword evidence="1" id="KW-0732">Signal</keyword>
<dbReference type="RefSeq" id="WP_310332444.1">
    <property type="nucleotide sequence ID" value="NZ_JAVDXV010000010.1"/>
</dbReference>
<dbReference type="Pfam" id="PF00497">
    <property type="entry name" value="SBP_bac_3"/>
    <property type="match status" value="1"/>
</dbReference>
<protein>
    <submittedName>
        <fullName evidence="3">ABC-type amino acid transport substrate-binding protein</fullName>
    </submittedName>
</protein>
<dbReference type="InterPro" id="IPR001638">
    <property type="entry name" value="Solute-binding_3/MltF_N"/>
</dbReference>
<comment type="caution">
    <text evidence="3">The sequence shown here is derived from an EMBL/GenBank/DDBJ whole genome shotgun (WGS) entry which is preliminary data.</text>
</comment>
<reference evidence="3 4" key="1">
    <citation type="submission" date="2023-07" db="EMBL/GenBank/DDBJ databases">
        <title>Sorghum-associated microbial communities from plants grown in Nebraska, USA.</title>
        <authorList>
            <person name="Schachtman D."/>
        </authorList>
    </citation>
    <scope>NUCLEOTIDE SEQUENCE [LARGE SCALE GENOMIC DNA]</scope>
    <source>
        <strain evidence="3 4">BE316</strain>
    </source>
</reference>
<dbReference type="PANTHER" id="PTHR38834:SF3">
    <property type="entry name" value="SOLUTE-BINDING PROTEIN FAMILY 3_N-TERMINAL DOMAIN-CONTAINING PROTEIN"/>
    <property type="match status" value="1"/>
</dbReference>
<dbReference type="Gene3D" id="3.40.190.10">
    <property type="entry name" value="Periplasmic binding protein-like II"/>
    <property type="match status" value="2"/>
</dbReference>
<keyword evidence="4" id="KW-1185">Reference proteome</keyword>
<evidence type="ECO:0000313" key="4">
    <source>
        <dbReference type="Proteomes" id="UP001180825"/>
    </source>
</evidence>
<organism evidence="3 4">
    <name type="scientific">Roseateles asaccharophilus</name>
    <dbReference type="NCBI Taxonomy" id="582607"/>
    <lineage>
        <taxon>Bacteria</taxon>
        <taxon>Pseudomonadati</taxon>
        <taxon>Pseudomonadota</taxon>
        <taxon>Betaproteobacteria</taxon>
        <taxon>Burkholderiales</taxon>
        <taxon>Sphaerotilaceae</taxon>
        <taxon>Roseateles</taxon>
    </lineage>
</organism>
<evidence type="ECO:0000259" key="2">
    <source>
        <dbReference type="Pfam" id="PF00497"/>
    </source>
</evidence>
<feature type="signal peptide" evidence="1">
    <location>
        <begin position="1"/>
        <end position="17"/>
    </location>
</feature>
<dbReference type="SUPFAM" id="SSF53850">
    <property type="entry name" value="Periplasmic binding protein-like II"/>
    <property type="match status" value="1"/>
</dbReference>
<feature type="domain" description="Solute-binding protein family 3/N-terminal" evidence="2">
    <location>
        <begin position="26"/>
        <end position="155"/>
    </location>
</feature>
<dbReference type="EMBL" id="JAVDXV010000010">
    <property type="protein sequence ID" value="MDR7335439.1"/>
    <property type="molecule type" value="Genomic_DNA"/>
</dbReference>
<gene>
    <name evidence="3" type="ORF">J2X21_004604</name>
</gene>
<sequence>MRWAVAVMLAAAGVAQAAPRELRFVTEALPPYSQQVDGRATGPMVDVLQATCARLNWRCTVQVLPWRRALRIAQAGEVEGLFAIVSPPTTRPRFHVSPPVIDARYLLYARAGESLQFDGDTRPLAGRRLGVYGPSAAEDALRALLAGVADAQVEVETDNRTVLRKLAAGR</sequence>
<name>A0ABU2AE04_9BURK</name>
<evidence type="ECO:0000256" key="1">
    <source>
        <dbReference type="SAM" id="SignalP"/>
    </source>
</evidence>
<dbReference type="PANTHER" id="PTHR38834">
    <property type="entry name" value="PERIPLASMIC SUBSTRATE BINDING PROTEIN FAMILY 3"/>
    <property type="match status" value="1"/>
</dbReference>
<feature type="chain" id="PRO_5045331488" evidence="1">
    <location>
        <begin position="18"/>
        <end position="170"/>
    </location>
</feature>
<accession>A0ABU2AE04</accession>
<evidence type="ECO:0000313" key="3">
    <source>
        <dbReference type="EMBL" id="MDR7335439.1"/>
    </source>
</evidence>
<proteinExistence type="predicted"/>
<dbReference type="Proteomes" id="UP001180825">
    <property type="component" value="Unassembled WGS sequence"/>
</dbReference>